<organism evidence="2 3">
    <name type="scientific">Coffea canephora</name>
    <name type="common">Robusta coffee</name>
    <dbReference type="NCBI Taxonomy" id="49390"/>
    <lineage>
        <taxon>Eukaryota</taxon>
        <taxon>Viridiplantae</taxon>
        <taxon>Streptophyta</taxon>
        <taxon>Embryophyta</taxon>
        <taxon>Tracheophyta</taxon>
        <taxon>Spermatophyta</taxon>
        <taxon>Magnoliopsida</taxon>
        <taxon>eudicotyledons</taxon>
        <taxon>Gunneridae</taxon>
        <taxon>Pentapetalae</taxon>
        <taxon>asterids</taxon>
        <taxon>lamiids</taxon>
        <taxon>Gentianales</taxon>
        <taxon>Rubiaceae</taxon>
        <taxon>Ixoroideae</taxon>
        <taxon>Gardenieae complex</taxon>
        <taxon>Bertiereae - Coffeeae clade</taxon>
        <taxon>Coffeeae</taxon>
        <taxon>Coffea</taxon>
    </lineage>
</organism>
<dbReference type="SMART" id="SM00256">
    <property type="entry name" value="FBOX"/>
    <property type="match status" value="1"/>
</dbReference>
<dbReference type="SUPFAM" id="SSF81383">
    <property type="entry name" value="F-box domain"/>
    <property type="match status" value="1"/>
</dbReference>
<evidence type="ECO:0000259" key="1">
    <source>
        <dbReference type="PROSITE" id="PS50181"/>
    </source>
</evidence>
<name>A0A068UHD6_COFCA</name>
<feature type="domain" description="F-box" evidence="1">
    <location>
        <begin position="24"/>
        <end position="78"/>
    </location>
</feature>
<dbReference type="Pfam" id="PF00646">
    <property type="entry name" value="F-box"/>
    <property type="match status" value="1"/>
</dbReference>
<dbReference type="PANTHER" id="PTHR34145">
    <property type="entry name" value="OS02G0105600 PROTEIN"/>
    <property type="match status" value="1"/>
</dbReference>
<dbReference type="CDD" id="cd22160">
    <property type="entry name" value="F-box_AtFBL13-like"/>
    <property type="match status" value="1"/>
</dbReference>
<dbReference type="OrthoDB" id="613853at2759"/>
<dbReference type="InterPro" id="IPR053772">
    <property type="entry name" value="At1g61320/At1g61330-like"/>
</dbReference>
<dbReference type="InterPro" id="IPR053781">
    <property type="entry name" value="F-box_AtFBL13-like"/>
</dbReference>
<dbReference type="Gramene" id="CDP07614">
    <property type="protein sequence ID" value="CDP07614"/>
    <property type="gene ID" value="GSCOC_T00024924001"/>
</dbReference>
<dbReference type="InParanoid" id="A0A068UHD6"/>
<dbReference type="InterPro" id="IPR006566">
    <property type="entry name" value="FBD"/>
</dbReference>
<dbReference type="InterPro" id="IPR032675">
    <property type="entry name" value="LRR_dom_sf"/>
</dbReference>
<proteinExistence type="predicted"/>
<dbReference type="STRING" id="49390.A0A068UHD6"/>
<dbReference type="PANTHER" id="PTHR34145:SF68">
    <property type="entry name" value="FBD DOMAIN-CONTAINING PROTEIN"/>
    <property type="match status" value="1"/>
</dbReference>
<dbReference type="OMA" id="CFRPLNI"/>
<keyword evidence="3" id="KW-1185">Reference proteome</keyword>
<dbReference type="SUPFAM" id="SSF52047">
    <property type="entry name" value="RNI-like"/>
    <property type="match status" value="1"/>
</dbReference>
<dbReference type="InterPro" id="IPR036047">
    <property type="entry name" value="F-box-like_dom_sf"/>
</dbReference>
<evidence type="ECO:0000313" key="3">
    <source>
        <dbReference type="Proteomes" id="UP000295252"/>
    </source>
</evidence>
<dbReference type="EMBL" id="HG739110">
    <property type="protein sequence ID" value="CDP07614.1"/>
    <property type="molecule type" value="Genomic_DNA"/>
</dbReference>
<dbReference type="InterPro" id="IPR055357">
    <property type="entry name" value="LRR_At1g61320_AtMIF1"/>
</dbReference>
<dbReference type="InterPro" id="IPR001810">
    <property type="entry name" value="F-box_dom"/>
</dbReference>
<dbReference type="AlphaFoldDB" id="A0A068UHD6"/>
<dbReference type="PROSITE" id="PS50181">
    <property type="entry name" value="FBOX"/>
    <property type="match status" value="1"/>
</dbReference>
<reference evidence="3" key="1">
    <citation type="journal article" date="2014" name="Science">
        <title>The coffee genome provides insight into the convergent evolution of caffeine biosynthesis.</title>
        <authorList>
            <person name="Denoeud F."/>
            <person name="Carretero-Paulet L."/>
            <person name="Dereeper A."/>
            <person name="Droc G."/>
            <person name="Guyot R."/>
            <person name="Pietrella M."/>
            <person name="Zheng C."/>
            <person name="Alberti A."/>
            <person name="Anthony F."/>
            <person name="Aprea G."/>
            <person name="Aury J.M."/>
            <person name="Bento P."/>
            <person name="Bernard M."/>
            <person name="Bocs S."/>
            <person name="Campa C."/>
            <person name="Cenci A."/>
            <person name="Combes M.C."/>
            <person name="Crouzillat D."/>
            <person name="Da Silva C."/>
            <person name="Daddiego L."/>
            <person name="De Bellis F."/>
            <person name="Dussert S."/>
            <person name="Garsmeur O."/>
            <person name="Gayraud T."/>
            <person name="Guignon V."/>
            <person name="Jahn K."/>
            <person name="Jamilloux V."/>
            <person name="Joet T."/>
            <person name="Labadie K."/>
            <person name="Lan T."/>
            <person name="Leclercq J."/>
            <person name="Lepelley M."/>
            <person name="Leroy T."/>
            <person name="Li L.T."/>
            <person name="Librado P."/>
            <person name="Lopez L."/>
            <person name="Munoz A."/>
            <person name="Noel B."/>
            <person name="Pallavicini A."/>
            <person name="Perrotta G."/>
            <person name="Poncet V."/>
            <person name="Pot D."/>
            <person name="Priyono X."/>
            <person name="Rigoreau M."/>
            <person name="Rouard M."/>
            <person name="Rozas J."/>
            <person name="Tranchant-Dubreuil C."/>
            <person name="VanBuren R."/>
            <person name="Zhang Q."/>
            <person name="Andrade A.C."/>
            <person name="Argout X."/>
            <person name="Bertrand B."/>
            <person name="de Kochko A."/>
            <person name="Graziosi G."/>
            <person name="Henry R.J."/>
            <person name="Jayarama X."/>
            <person name="Ming R."/>
            <person name="Nagai C."/>
            <person name="Rounsley S."/>
            <person name="Sankoff D."/>
            <person name="Giuliano G."/>
            <person name="Albert V.A."/>
            <person name="Wincker P."/>
            <person name="Lashermes P."/>
        </authorList>
    </citation>
    <scope>NUCLEOTIDE SEQUENCE [LARGE SCALE GENOMIC DNA]</scope>
    <source>
        <strain evidence="3">cv. DH200-94</strain>
    </source>
</reference>
<dbReference type="PhylomeDB" id="A0A068UHD6"/>
<evidence type="ECO:0000313" key="2">
    <source>
        <dbReference type="EMBL" id="CDP07614.1"/>
    </source>
</evidence>
<sequence length="480" mass="55220">MESRAILATGFGPRKCAKIGQPLKDQISRLPDEILVYILSCLTLKEAARTSVLSKRWIDLWRSMACLDFDASKVLKKMFSIPSWGRYADFVRKERRKYVEWVDKVLLQSDKSLALDYLRVAFYLDNFYGDEIHKWLQHAFARRVQRLELNLFPDDDPPSTQESYTFHYELFCPSSGQSQPGYSEIHHHAQIGFKSLRALSLISVNVTGEVLEFFLINCPLLERLVVEASSVLINLRVCGPSIALKYLEVCCCLMLQSIIVSDTNLVFLKTTEAHHLVLQNVPMLVNVWVSGNSRNLVRDVTSWLSCCLSKLEVLTLRANKFQVSQEKGIVHELPQLTNLKEFVLIASASKDESLIGFTSLIKASPNLEKFVLKLESWWDDMVRGDRKLKKAASFPLQHLKVVELLGYYGRRSELELVEYFLENAIVLEKLIIDPRDPRNVTFPKTRKERKQEKKREKLARICAKQQIEGLIPSHIEFSIL</sequence>
<dbReference type="SMART" id="SM00579">
    <property type="entry name" value="FBD"/>
    <property type="match status" value="1"/>
</dbReference>
<dbReference type="Pfam" id="PF23622">
    <property type="entry name" value="LRR_At1g61320_AtMIF1"/>
    <property type="match status" value="1"/>
</dbReference>
<dbReference type="Gene3D" id="1.20.1280.50">
    <property type="match status" value="1"/>
</dbReference>
<dbReference type="Proteomes" id="UP000295252">
    <property type="component" value="Chromosome II"/>
</dbReference>
<accession>A0A068UHD6</accession>
<dbReference type="Gene3D" id="3.80.10.10">
    <property type="entry name" value="Ribonuclease Inhibitor"/>
    <property type="match status" value="1"/>
</dbReference>
<protein>
    <recommendedName>
        <fullName evidence="1">F-box domain-containing protein</fullName>
    </recommendedName>
</protein>
<gene>
    <name evidence="2" type="ORF">GSCOC_T00024924001</name>
</gene>